<keyword evidence="4 12" id="KW-0808">Transferase</keyword>
<organism evidence="12 13">
    <name type="scientific">Candidatus Jettenia ecosi</name>
    <dbReference type="NCBI Taxonomy" id="2494326"/>
    <lineage>
        <taxon>Bacteria</taxon>
        <taxon>Pseudomonadati</taxon>
        <taxon>Planctomycetota</taxon>
        <taxon>Candidatus Brocadiia</taxon>
        <taxon>Candidatus Brocadiales</taxon>
        <taxon>Candidatus Brocadiaceae</taxon>
        <taxon>Candidatus Jettenia</taxon>
    </lineage>
</organism>
<evidence type="ECO:0000313" key="12">
    <source>
        <dbReference type="EMBL" id="TLD42090.1"/>
    </source>
</evidence>
<feature type="compositionally biased region" description="Polar residues" evidence="9">
    <location>
        <begin position="403"/>
        <end position="413"/>
    </location>
</feature>
<proteinExistence type="inferred from homology"/>
<dbReference type="SUPFAM" id="SSF53335">
    <property type="entry name" value="S-adenosyl-L-methionine-dependent methyltransferases"/>
    <property type="match status" value="1"/>
</dbReference>
<keyword evidence="5" id="KW-0949">S-adenosyl-L-methionine</keyword>
<dbReference type="Pfam" id="PF12161">
    <property type="entry name" value="HsdM_N"/>
    <property type="match status" value="1"/>
</dbReference>
<dbReference type="InterPro" id="IPR038333">
    <property type="entry name" value="T1MK-like_N_sf"/>
</dbReference>
<dbReference type="PANTHER" id="PTHR42998">
    <property type="entry name" value="TYPE I RESTRICTION ENZYME HINDVIIP M PROTEIN-RELATED"/>
    <property type="match status" value="1"/>
</dbReference>
<dbReference type="GO" id="GO:0009307">
    <property type="term" value="P:DNA restriction-modification system"/>
    <property type="evidence" value="ECO:0007669"/>
    <property type="project" value="UniProtKB-KW"/>
</dbReference>
<feature type="region of interest" description="Disordered" evidence="9">
    <location>
        <begin position="462"/>
        <end position="489"/>
    </location>
</feature>
<evidence type="ECO:0000256" key="8">
    <source>
        <dbReference type="SAM" id="Coils"/>
    </source>
</evidence>
<keyword evidence="8" id="KW-0175">Coiled coil</keyword>
<dbReference type="InterPro" id="IPR052916">
    <property type="entry name" value="Type-I_RE_MTase_Subunit"/>
</dbReference>
<dbReference type="EMBL" id="SULG01000028">
    <property type="protein sequence ID" value="TLD42090.1"/>
    <property type="molecule type" value="Genomic_DNA"/>
</dbReference>
<dbReference type="InterPro" id="IPR003356">
    <property type="entry name" value="DNA_methylase_A-5"/>
</dbReference>
<dbReference type="Proteomes" id="UP000319783">
    <property type="component" value="Unassembled WGS sequence"/>
</dbReference>
<gene>
    <name evidence="12" type="ORF">JETT_1658</name>
</gene>
<dbReference type="InterPro" id="IPR022749">
    <property type="entry name" value="D12N6_MeTrfase_N"/>
</dbReference>
<dbReference type="Gene3D" id="1.20.1260.30">
    <property type="match status" value="1"/>
</dbReference>
<name>A0A533QNC5_9BACT</name>
<comment type="catalytic activity">
    <reaction evidence="7">
        <text>a 2'-deoxyadenosine in DNA + S-adenosyl-L-methionine = an N(6)-methyl-2'-deoxyadenosine in DNA + S-adenosyl-L-homocysteine + H(+)</text>
        <dbReference type="Rhea" id="RHEA:15197"/>
        <dbReference type="Rhea" id="RHEA-COMP:12418"/>
        <dbReference type="Rhea" id="RHEA-COMP:12419"/>
        <dbReference type="ChEBI" id="CHEBI:15378"/>
        <dbReference type="ChEBI" id="CHEBI:57856"/>
        <dbReference type="ChEBI" id="CHEBI:59789"/>
        <dbReference type="ChEBI" id="CHEBI:90615"/>
        <dbReference type="ChEBI" id="CHEBI:90616"/>
        <dbReference type="EC" id="2.1.1.72"/>
    </reaction>
</comment>
<dbReference type="GO" id="GO:0009007">
    <property type="term" value="F:site-specific DNA-methyltransferase (adenine-specific) activity"/>
    <property type="evidence" value="ECO:0007669"/>
    <property type="project" value="UniProtKB-EC"/>
</dbReference>
<dbReference type="InterPro" id="IPR002052">
    <property type="entry name" value="DNA_methylase_N6_adenine_CS"/>
</dbReference>
<dbReference type="PROSITE" id="PS00092">
    <property type="entry name" value="N6_MTASE"/>
    <property type="match status" value="1"/>
</dbReference>
<feature type="region of interest" description="Disordered" evidence="9">
    <location>
        <begin position="401"/>
        <end position="423"/>
    </location>
</feature>
<keyword evidence="6" id="KW-0680">Restriction system</keyword>
<evidence type="ECO:0000256" key="5">
    <source>
        <dbReference type="ARBA" id="ARBA00022691"/>
    </source>
</evidence>
<dbReference type="Gene3D" id="3.40.50.150">
    <property type="entry name" value="Vaccinia Virus protein VP39"/>
    <property type="match status" value="1"/>
</dbReference>
<evidence type="ECO:0000259" key="10">
    <source>
        <dbReference type="Pfam" id="PF02384"/>
    </source>
</evidence>
<dbReference type="EC" id="2.1.1.72" evidence="2"/>
<dbReference type="GO" id="GO:0008170">
    <property type="term" value="F:N-methyltransferase activity"/>
    <property type="evidence" value="ECO:0007669"/>
    <property type="project" value="InterPro"/>
</dbReference>
<evidence type="ECO:0000256" key="4">
    <source>
        <dbReference type="ARBA" id="ARBA00022679"/>
    </source>
</evidence>
<evidence type="ECO:0000256" key="3">
    <source>
        <dbReference type="ARBA" id="ARBA00022603"/>
    </source>
</evidence>
<reference evidence="12 13" key="1">
    <citation type="submission" date="2019-04" db="EMBL/GenBank/DDBJ databases">
        <title>Genome of a novel bacterium Candidatus Jettenia ecosi reconstructed from metagenome of an anammox bioreactor.</title>
        <authorList>
            <person name="Mardanov A.V."/>
            <person name="Beletsky A.V."/>
            <person name="Ravin N.V."/>
            <person name="Botchkova E.A."/>
            <person name="Litti Y.V."/>
            <person name="Nozhevnikova A.N."/>
        </authorList>
    </citation>
    <scope>NUCLEOTIDE SEQUENCE [LARGE SCALE GENOMIC DNA]</scope>
    <source>
        <strain evidence="12">J2</strain>
    </source>
</reference>
<keyword evidence="3 12" id="KW-0489">Methyltransferase</keyword>
<evidence type="ECO:0000256" key="1">
    <source>
        <dbReference type="ARBA" id="ARBA00006594"/>
    </source>
</evidence>
<dbReference type="GO" id="GO:0032259">
    <property type="term" value="P:methylation"/>
    <property type="evidence" value="ECO:0007669"/>
    <property type="project" value="UniProtKB-KW"/>
</dbReference>
<evidence type="ECO:0000256" key="7">
    <source>
        <dbReference type="ARBA" id="ARBA00047942"/>
    </source>
</evidence>
<feature type="coiled-coil region" evidence="8">
    <location>
        <begin position="530"/>
        <end position="557"/>
    </location>
</feature>
<dbReference type="Pfam" id="PF02384">
    <property type="entry name" value="N6_Mtase"/>
    <property type="match status" value="1"/>
</dbReference>
<evidence type="ECO:0000256" key="9">
    <source>
        <dbReference type="SAM" id="MobiDB-lite"/>
    </source>
</evidence>
<comment type="caution">
    <text evidence="12">The sequence shown here is derived from an EMBL/GenBank/DDBJ whole genome shotgun (WGS) entry which is preliminary data.</text>
</comment>
<dbReference type="AlphaFoldDB" id="A0A533QNC5"/>
<dbReference type="PRINTS" id="PR00507">
    <property type="entry name" value="N12N6MTFRASE"/>
</dbReference>
<dbReference type="PANTHER" id="PTHR42998:SF1">
    <property type="entry name" value="TYPE I RESTRICTION ENZYME HINDI METHYLASE SUBUNIT"/>
    <property type="match status" value="1"/>
</dbReference>
<evidence type="ECO:0000256" key="2">
    <source>
        <dbReference type="ARBA" id="ARBA00011900"/>
    </source>
</evidence>
<comment type="similarity">
    <text evidence="1">Belongs to the N(4)/N(6)-methyltransferase family.</text>
</comment>
<feature type="domain" description="DNA methylase adenine-specific" evidence="10">
    <location>
        <begin position="166"/>
        <end position="525"/>
    </location>
</feature>
<protein>
    <recommendedName>
        <fullName evidence="2">site-specific DNA-methyltransferase (adenine-specific)</fullName>
        <ecNumber evidence="2">2.1.1.72</ecNumber>
    </recommendedName>
</protein>
<sequence>MAKIKEDSIKEPVRMQRTGGEPIEKQLWKAADKLRKNIDAAEYKHIVLGLIFLRYISDAFEDLHTRLKNGKGEYAGADPEDKDEYKAENVFFVPEIARWSYLQSKAKLPTIGKEVDNAMDAIEKDNPSLKDVLPKVFARGNLDPTNLGGLIDLIGNIAFGDAKARSADVLGHVFEYFLGEFALAEGKKGGQFYTPRSVVELLVEMLEPHKGRVFDPCCGSGGMFVQSEKFVANHHGKVNDISIYGQESNLTTWRLAKMNLAIRGIDSSQVKWNNEGSFLNDVHKDLKADFVIANPPFNDSDWSGDLLRKDGRWKYGVPPAGNANYAWIQHFLYHLSPGGIAGFVLAKGSLTSKTSGEGEIRKALIEARLVDCIVNLPAKLFLNTQIPACLWFIRRGRAEPSLHPSQRAGSFSPSGRDRREGGREGKILFIDARNIGHLINRRTRELSTEDIMKIANTYRLWKSSPPSNSSPKEETKSPSPSGRGGGEGVYQDIRGFCNSAPIERVRELDYVLTPGRYVGLPDDEDDFDFNERFTSLKKEFEEQLKEEDKLNTLIKENLKKVKLV</sequence>
<dbReference type="InterPro" id="IPR029063">
    <property type="entry name" value="SAM-dependent_MTases_sf"/>
</dbReference>
<accession>A0A533QNC5</accession>
<evidence type="ECO:0000256" key="6">
    <source>
        <dbReference type="ARBA" id="ARBA00022747"/>
    </source>
</evidence>
<evidence type="ECO:0000259" key="11">
    <source>
        <dbReference type="Pfam" id="PF12161"/>
    </source>
</evidence>
<feature type="domain" description="N6 adenine-specific DNA methyltransferase N-terminal" evidence="11">
    <location>
        <begin position="23"/>
        <end position="154"/>
    </location>
</feature>
<evidence type="ECO:0000313" key="13">
    <source>
        <dbReference type="Proteomes" id="UP000319783"/>
    </source>
</evidence>
<dbReference type="GO" id="GO:0003677">
    <property type="term" value="F:DNA binding"/>
    <property type="evidence" value="ECO:0007669"/>
    <property type="project" value="InterPro"/>
</dbReference>